<dbReference type="RefSeq" id="WP_378959407.1">
    <property type="nucleotide sequence ID" value="NZ_JBHRXC010000016.1"/>
</dbReference>
<comment type="caution">
    <text evidence="1">The sequence shown here is derived from an EMBL/GenBank/DDBJ whole genome shotgun (WGS) entry which is preliminary data.</text>
</comment>
<evidence type="ECO:0000313" key="1">
    <source>
        <dbReference type="EMBL" id="MFC4196078.1"/>
    </source>
</evidence>
<reference evidence="2" key="1">
    <citation type="journal article" date="2019" name="Int. J. Syst. Evol. Microbiol.">
        <title>The Global Catalogue of Microorganisms (GCM) 10K type strain sequencing project: providing services to taxonomists for standard genome sequencing and annotation.</title>
        <authorList>
            <consortium name="The Broad Institute Genomics Platform"/>
            <consortium name="The Broad Institute Genome Sequencing Center for Infectious Disease"/>
            <person name="Wu L."/>
            <person name="Ma J."/>
        </authorList>
    </citation>
    <scope>NUCLEOTIDE SEQUENCE [LARGE SCALE GENOMIC DNA]</scope>
    <source>
        <strain evidence="2">CCM 8689</strain>
    </source>
</reference>
<evidence type="ECO:0000313" key="2">
    <source>
        <dbReference type="Proteomes" id="UP001595792"/>
    </source>
</evidence>
<dbReference type="EMBL" id="JBHSBY010000030">
    <property type="protein sequence ID" value="MFC4196078.1"/>
    <property type="molecule type" value="Genomic_DNA"/>
</dbReference>
<accession>A0ABV8NJR6</accession>
<proteinExistence type="predicted"/>
<gene>
    <name evidence="1" type="ORF">ACFOUY_05170</name>
</gene>
<protein>
    <submittedName>
        <fullName evidence="1">Uncharacterized protein</fullName>
    </submittedName>
</protein>
<organism evidence="1 2">
    <name type="scientific">Pedobacter jamesrossensis</name>
    <dbReference type="NCBI Taxonomy" id="1908238"/>
    <lineage>
        <taxon>Bacteria</taxon>
        <taxon>Pseudomonadati</taxon>
        <taxon>Bacteroidota</taxon>
        <taxon>Sphingobacteriia</taxon>
        <taxon>Sphingobacteriales</taxon>
        <taxon>Sphingobacteriaceae</taxon>
        <taxon>Pedobacter</taxon>
    </lineage>
</organism>
<name>A0ABV8NJR6_9SPHI</name>
<sequence length="226" mass="26230">MKNVITISCLLGLIFSCSETKKSDKSNKKALEEATGLSKMTITDETSSSGSGVLKYIAVNTWIDDFKNFRMAIYNNDLPRLKSYFVFPFDDEGKTILHVCELTEKDWLLRKKKFKNPELFYETDLEKYYKKVFDSRFTNAVLKIKSEALFSEHTCSTKTFIEKDIIYQMHADYNEADKTLILNMAFGNNDKYENGDYVSEGEHNIIYRFKIIDNKKLTLVRMDIAG</sequence>
<keyword evidence="2" id="KW-1185">Reference proteome</keyword>
<dbReference type="Proteomes" id="UP001595792">
    <property type="component" value="Unassembled WGS sequence"/>
</dbReference>
<dbReference type="PROSITE" id="PS51257">
    <property type="entry name" value="PROKAR_LIPOPROTEIN"/>
    <property type="match status" value="1"/>
</dbReference>